<keyword evidence="2" id="KW-1185">Reference proteome</keyword>
<organism evidence="1 2">
    <name type="scientific">Ciceribacter lividus</name>
    <dbReference type="NCBI Taxonomy" id="1197950"/>
    <lineage>
        <taxon>Bacteria</taxon>
        <taxon>Pseudomonadati</taxon>
        <taxon>Pseudomonadota</taxon>
        <taxon>Alphaproteobacteria</taxon>
        <taxon>Hyphomicrobiales</taxon>
        <taxon>Rhizobiaceae</taxon>
        <taxon>Ciceribacter</taxon>
    </lineage>
</organism>
<comment type="caution">
    <text evidence="1">The sequence shown here is derived from an EMBL/GenBank/DDBJ whole genome shotgun (WGS) entry which is preliminary data.</text>
</comment>
<dbReference type="EMBL" id="QPIX01000020">
    <property type="protein sequence ID" value="RCW19699.1"/>
    <property type="molecule type" value="Genomic_DNA"/>
</dbReference>
<name>A0A6I7HHC2_9HYPH</name>
<dbReference type="Proteomes" id="UP000252582">
    <property type="component" value="Unassembled WGS sequence"/>
</dbReference>
<sequence length="35" mass="3784">VDLFEGVGLYIRSLTRAAALLATMSFVLEKSLEIG</sequence>
<gene>
    <name evidence="1" type="ORF">DFR48_1201</name>
</gene>
<accession>A0A6I7HHC2</accession>
<proteinExistence type="predicted"/>
<reference evidence="1 2" key="1">
    <citation type="submission" date="2018-07" db="EMBL/GenBank/DDBJ databases">
        <title>Genomic Encyclopedia of Type Strains, Phase IV (KMG-IV): sequencing the most valuable type-strain genomes for metagenomic binning, comparative biology and taxonomic classification.</title>
        <authorList>
            <person name="Goeker M."/>
        </authorList>
    </citation>
    <scope>NUCLEOTIDE SEQUENCE [LARGE SCALE GENOMIC DNA]</scope>
    <source>
        <strain evidence="1 2">DSM 25528</strain>
    </source>
</reference>
<feature type="non-terminal residue" evidence="1">
    <location>
        <position position="1"/>
    </location>
</feature>
<evidence type="ECO:0000313" key="2">
    <source>
        <dbReference type="Proteomes" id="UP000252582"/>
    </source>
</evidence>
<evidence type="ECO:0000313" key="1">
    <source>
        <dbReference type="EMBL" id="RCW19699.1"/>
    </source>
</evidence>
<dbReference type="AlphaFoldDB" id="A0A6I7HHC2"/>
<protein>
    <submittedName>
        <fullName evidence="1">Uncharacterized protein</fullName>
    </submittedName>
</protein>